<dbReference type="RefSeq" id="WP_145276127.1">
    <property type="nucleotide sequence ID" value="NZ_CP036272.1"/>
</dbReference>
<evidence type="ECO:0000256" key="2">
    <source>
        <dbReference type="SAM" id="SignalP"/>
    </source>
</evidence>
<organism evidence="4 5">
    <name type="scientific">Stieleria bergensis</name>
    <dbReference type="NCBI Taxonomy" id="2528025"/>
    <lineage>
        <taxon>Bacteria</taxon>
        <taxon>Pseudomonadati</taxon>
        <taxon>Planctomycetota</taxon>
        <taxon>Planctomycetia</taxon>
        <taxon>Pirellulales</taxon>
        <taxon>Pirellulaceae</taxon>
        <taxon>Stieleria</taxon>
    </lineage>
</organism>
<evidence type="ECO:0000313" key="4">
    <source>
        <dbReference type="EMBL" id="QDT61810.1"/>
    </source>
</evidence>
<feature type="chain" id="PRO_5021748090" description="Ice-binding protein C-terminal domain-containing protein" evidence="2">
    <location>
        <begin position="20"/>
        <end position="211"/>
    </location>
</feature>
<accession>A0A517T088</accession>
<proteinExistence type="predicted"/>
<gene>
    <name evidence="4" type="ORF">SV7mr_43500</name>
</gene>
<evidence type="ECO:0000259" key="3">
    <source>
        <dbReference type="Pfam" id="PF07589"/>
    </source>
</evidence>
<dbReference type="OrthoDB" id="264410at2"/>
<keyword evidence="1" id="KW-0472">Membrane</keyword>
<dbReference type="InterPro" id="IPR013424">
    <property type="entry name" value="Ice-binding_C"/>
</dbReference>
<evidence type="ECO:0000256" key="1">
    <source>
        <dbReference type="SAM" id="Phobius"/>
    </source>
</evidence>
<reference evidence="4 5" key="1">
    <citation type="submission" date="2019-02" db="EMBL/GenBank/DDBJ databases">
        <title>Deep-cultivation of Planctomycetes and their phenomic and genomic characterization uncovers novel biology.</title>
        <authorList>
            <person name="Wiegand S."/>
            <person name="Jogler M."/>
            <person name="Boedeker C."/>
            <person name="Pinto D."/>
            <person name="Vollmers J."/>
            <person name="Rivas-Marin E."/>
            <person name="Kohn T."/>
            <person name="Peeters S.H."/>
            <person name="Heuer A."/>
            <person name="Rast P."/>
            <person name="Oberbeckmann S."/>
            <person name="Bunk B."/>
            <person name="Jeske O."/>
            <person name="Meyerdierks A."/>
            <person name="Storesund J.E."/>
            <person name="Kallscheuer N."/>
            <person name="Luecker S."/>
            <person name="Lage O.M."/>
            <person name="Pohl T."/>
            <person name="Merkel B.J."/>
            <person name="Hornburger P."/>
            <person name="Mueller R.-W."/>
            <person name="Bruemmer F."/>
            <person name="Labrenz M."/>
            <person name="Spormann A.M."/>
            <person name="Op den Camp H."/>
            <person name="Overmann J."/>
            <person name="Amann R."/>
            <person name="Jetten M.S.M."/>
            <person name="Mascher T."/>
            <person name="Medema M.H."/>
            <person name="Devos D.P."/>
            <person name="Kaster A.-K."/>
            <person name="Ovreas L."/>
            <person name="Rohde M."/>
            <person name="Galperin M.Y."/>
            <person name="Jogler C."/>
        </authorList>
    </citation>
    <scope>NUCLEOTIDE SEQUENCE [LARGE SCALE GENOMIC DNA]</scope>
    <source>
        <strain evidence="4 5">SV_7m_r</strain>
    </source>
</reference>
<feature type="domain" description="Ice-binding protein C-terminal" evidence="3">
    <location>
        <begin position="183"/>
        <end position="208"/>
    </location>
</feature>
<feature type="transmembrane region" description="Helical" evidence="1">
    <location>
        <begin position="187"/>
        <end position="204"/>
    </location>
</feature>
<sequence precursor="true">MKKLLSLLLLILFVGDASAEIVYDVYYRVGAFESIDGNFSVNPNTTLDDVQVVVRETIGDPVNETSLMAGGIQGFAFNLIADDLNWITDANVTDGFFQEPASSVPALMAVNFPGDYEAVTKLSDSQYEFVLGTVDLAGPALPGQQRIFSIRDRNPGSNFDQQLSTGAIDNLITTRTLTLTAVAVPEPSTALALLGGLGCLIATGRRRRRRK</sequence>
<feature type="signal peptide" evidence="2">
    <location>
        <begin position="1"/>
        <end position="19"/>
    </location>
</feature>
<dbReference type="Proteomes" id="UP000315003">
    <property type="component" value="Chromosome"/>
</dbReference>
<dbReference type="Pfam" id="PF07589">
    <property type="entry name" value="PEP-CTERM"/>
    <property type="match status" value="1"/>
</dbReference>
<keyword evidence="5" id="KW-1185">Reference proteome</keyword>
<protein>
    <recommendedName>
        <fullName evidence="3">Ice-binding protein C-terminal domain-containing protein</fullName>
    </recommendedName>
</protein>
<evidence type="ECO:0000313" key="5">
    <source>
        <dbReference type="Proteomes" id="UP000315003"/>
    </source>
</evidence>
<keyword evidence="1" id="KW-0812">Transmembrane</keyword>
<keyword evidence="1" id="KW-1133">Transmembrane helix</keyword>
<dbReference type="AlphaFoldDB" id="A0A517T088"/>
<name>A0A517T088_9BACT</name>
<keyword evidence="2" id="KW-0732">Signal</keyword>
<dbReference type="EMBL" id="CP036272">
    <property type="protein sequence ID" value="QDT61810.1"/>
    <property type="molecule type" value="Genomic_DNA"/>
</dbReference>
<dbReference type="NCBIfam" id="TIGR02595">
    <property type="entry name" value="PEP_CTERM"/>
    <property type="match status" value="1"/>
</dbReference>